<dbReference type="PROSITE" id="PS50056">
    <property type="entry name" value="TYR_PHOSPHATASE_2"/>
    <property type="match status" value="1"/>
</dbReference>
<dbReference type="InterPro" id="IPR000387">
    <property type="entry name" value="Tyr_Pase_dom"/>
</dbReference>
<dbReference type="InterPro" id="IPR000242">
    <property type="entry name" value="PTP_cat"/>
</dbReference>
<evidence type="ECO:0000259" key="2">
    <source>
        <dbReference type="PROSITE" id="PS50056"/>
    </source>
</evidence>
<dbReference type="SMART" id="SM00404">
    <property type="entry name" value="PTPc_motif"/>
    <property type="match status" value="1"/>
</dbReference>
<dbReference type="AlphaFoldDB" id="A0AAJ3LSG5"/>
<sequence>MLLSPVNLRCVPITTSLGSSGEVKNSTWNNIISIKNNDKEIKPILLHKPPAGSPIYKLSNTTYSPPTDLSYKIRIVNNEPHLLQSQRINKENKSLLFRRQANNTDIQKFNFSHSNKEVTLNDTRDKFLVAVEKCTGTDKYNEKAKILFNNLNGLKYNSTDYQSVENSRYSNKLTYRTDTLIKSGNVSLLANDVSSYNSPNITIASQYPLNTKENLYHYFNMFFNEKINTVYVLASNDDIKNDIKKDKKDIKDMKNIKDDSGEIKDYVRKELPKMGVKYNEDSLKKEGFKYFRENLDLGDIKSSHIEKWSLSKANGACLDCKTYTKLVTKENSNEKRRINFVHIYDWADHTGIDATKLKNTIDIIADNLKTNPTKENIAVHCLAGLGRTGEFIALMEMMKAEQSGNKGGKSLESIISDLREKRSVRALYQPEQIAELLKYAINNDIPLLNDDIKIK</sequence>
<dbReference type="EC" id="3.1.3.48" evidence="3"/>
<gene>
    <name evidence="3" type="ORF">M997_3349</name>
</gene>
<dbReference type="GO" id="GO:0004725">
    <property type="term" value="F:protein tyrosine phosphatase activity"/>
    <property type="evidence" value="ECO:0007669"/>
    <property type="project" value="UniProtKB-EC"/>
</dbReference>
<protein>
    <submittedName>
        <fullName evidence="3">Tyrosine phosphatase</fullName>
        <ecNumber evidence="3">3.1.3.48</ecNumber>
    </submittedName>
</protein>
<dbReference type="InterPro" id="IPR050348">
    <property type="entry name" value="Protein-Tyr_Phosphatase"/>
</dbReference>
<organism evidence="3 4">
    <name type="scientific">Proteus hauseri ATCC 700826</name>
    <dbReference type="NCBI Taxonomy" id="1354271"/>
    <lineage>
        <taxon>Bacteria</taxon>
        <taxon>Pseudomonadati</taxon>
        <taxon>Pseudomonadota</taxon>
        <taxon>Gammaproteobacteria</taxon>
        <taxon>Enterobacterales</taxon>
        <taxon>Morganellaceae</taxon>
        <taxon>Proteus</taxon>
    </lineage>
</organism>
<reference evidence="3 4" key="1">
    <citation type="submission" date="2016-04" db="EMBL/GenBank/DDBJ databases">
        <title>ATOL: Assembling a taxonomically balanced genome-scale reconstruction of the evolutionary history of the Enterobacteriaceae.</title>
        <authorList>
            <person name="Plunkett G.III."/>
            <person name="Neeno-Eckwall E.C."/>
            <person name="Glasner J.D."/>
            <person name="Perna N.T."/>
        </authorList>
    </citation>
    <scope>NUCLEOTIDE SEQUENCE [LARGE SCALE GENOMIC DNA]</scope>
    <source>
        <strain evidence="3 4">ATCC 700826</strain>
    </source>
</reference>
<proteinExistence type="predicted"/>
<accession>A0AAJ3LSG5</accession>
<name>A0AAJ3LSG5_PROHU</name>
<dbReference type="Gene3D" id="3.90.190.10">
    <property type="entry name" value="Protein tyrosine phosphatase superfamily"/>
    <property type="match status" value="1"/>
</dbReference>
<evidence type="ECO:0000259" key="1">
    <source>
        <dbReference type="PROSITE" id="PS50055"/>
    </source>
</evidence>
<dbReference type="RefSeq" id="WP_082918464.1">
    <property type="nucleotide sequence ID" value="NZ_LXEV01000036.1"/>
</dbReference>
<feature type="domain" description="Tyrosine specific protein phosphatases" evidence="2">
    <location>
        <begin position="355"/>
        <end position="422"/>
    </location>
</feature>
<evidence type="ECO:0000313" key="3">
    <source>
        <dbReference type="EMBL" id="OAT44983.1"/>
    </source>
</evidence>
<dbReference type="InterPro" id="IPR016130">
    <property type="entry name" value="Tyr_Pase_AS"/>
</dbReference>
<dbReference type="PANTHER" id="PTHR19134:SF449">
    <property type="entry name" value="TYROSINE-PROTEIN PHOSPHATASE 1"/>
    <property type="match status" value="1"/>
</dbReference>
<dbReference type="PROSITE" id="PS50055">
    <property type="entry name" value="TYR_PHOSPHATASE_PTP"/>
    <property type="match status" value="1"/>
</dbReference>
<dbReference type="InterPro" id="IPR003595">
    <property type="entry name" value="Tyr_Pase_cat"/>
</dbReference>
<dbReference type="PRINTS" id="PR00700">
    <property type="entry name" value="PRTYPHPHTASE"/>
</dbReference>
<dbReference type="InterPro" id="IPR029021">
    <property type="entry name" value="Prot-tyrosine_phosphatase-like"/>
</dbReference>
<keyword evidence="3" id="KW-0378">Hydrolase</keyword>
<keyword evidence="4" id="KW-1185">Reference proteome</keyword>
<dbReference type="Pfam" id="PF00102">
    <property type="entry name" value="Y_phosphatase"/>
    <property type="match status" value="1"/>
</dbReference>
<dbReference type="Proteomes" id="UP000078250">
    <property type="component" value="Unassembled WGS sequence"/>
</dbReference>
<dbReference type="PROSITE" id="PS00383">
    <property type="entry name" value="TYR_PHOSPHATASE_1"/>
    <property type="match status" value="1"/>
</dbReference>
<comment type="caution">
    <text evidence="3">The sequence shown here is derived from an EMBL/GenBank/DDBJ whole genome shotgun (WGS) entry which is preliminary data.</text>
</comment>
<feature type="domain" description="Tyrosine-protein phosphatase" evidence="1">
    <location>
        <begin position="88"/>
        <end position="443"/>
    </location>
</feature>
<evidence type="ECO:0000313" key="4">
    <source>
        <dbReference type="Proteomes" id="UP000078250"/>
    </source>
</evidence>
<dbReference type="SUPFAM" id="SSF52799">
    <property type="entry name" value="(Phosphotyrosine protein) phosphatases II"/>
    <property type="match status" value="1"/>
</dbReference>
<dbReference type="SMART" id="SM00194">
    <property type="entry name" value="PTPc"/>
    <property type="match status" value="1"/>
</dbReference>
<dbReference type="PANTHER" id="PTHR19134">
    <property type="entry name" value="RECEPTOR-TYPE TYROSINE-PROTEIN PHOSPHATASE"/>
    <property type="match status" value="1"/>
</dbReference>
<dbReference type="EMBL" id="LXEV01000036">
    <property type="protein sequence ID" value="OAT44983.1"/>
    <property type="molecule type" value="Genomic_DNA"/>
</dbReference>